<dbReference type="Proteomes" id="UP001628078">
    <property type="component" value="Unassembled WGS sequence"/>
</dbReference>
<reference evidence="2 3" key="1">
    <citation type="submission" date="2022-03" db="EMBL/GenBank/DDBJ databases">
        <title>Draft genome sequence of Furfurilactobacillus curtus JCM 31185.</title>
        <authorList>
            <person name="Suzuki S."/>
            <person name="Endo A."/>
            <person name="Kajikawa A."/>
        </authorList>
    </citation>
    <scope>NUCLEOTIDE SEQUENCE [LARGE SCALE GENOMIC DNA]</scope>
    <source>
        <strain evidence="2 3">JCM 31185</strain>
    </source>
</reference>
<protein>
    <recommendedName>
        <fullName evidence="1">HicB-like antitoxin of toxin-antitoxin system domain-containing protein</fullName>
    </recommendedName>
</protein>
<evidence type="ECO:0000313" key="3">
    <source>
        <dbReference type="Proteomes" id="UP001628078"/>
    </source>
</evidence>
<dbReference type="InterPro" id="IPR035069">
    <property type="entry name" value="TTHA1013/TTHA0281-like"/>
</dbReference>
<proteinExistence type="predicted"/>
<dbReference type="RefSeq" id="WP_407882508.1">
    <property type="nucleotide sequence ID" value="NZ_BQXO01000001.1"/>
</dbReference>
<organism evidence="2 3">
    <name type="scientific">Furfurilactobacillus curtus</name>
    <dbReference type="NCBI Taxonomy" id="1746200"/>
    <lineage>
        <taxon>Bacteria</taxon>
        <taxon>Bacillati</taxon>
        <taxon>Bacillota</taxon>
        <taxon>Bacilli</taxon>
        <taxon>Lactobacillales</taxon>
        <taxon>Lactobacillaceae</taxon>
        <taxon>Furfurilactobacillus</taxon>
    </lineage>
</organism>
<evidence type="ECO:0000313" key="2">
    <source>
        <dbReference type="EMBL" id="GKT05259.1"/>
    </source>
</evidence>
<dbReference type="SUPFAM" id="SSF143100">
    <property type="entry name" value="TTHA1013/TTHA0281-like"/>
    <property type="match status" value="1"/>
</dbReference>
<sequence length="83" mass="9229">MQSAGERSLEYYMGLSYQIVINSVEEGSGRHYFALSVPDLTGLGVAADTISEGIRELNEAKRMWFATNLKLERPIPEPSPDPQ</sequence>
<dbReference type="Gene3D" id="3.30.160.250">
    <property type="match status" value="1"/>
</dbReference>
<feature type="domain" description="HicB-like antitoxin of toxin-antitoxin system" evidence="1">
    <location>
        <begin position="18"/>
        <end position="79"/>
    </location>
</feature>
<dbReference type="InterPro" id="IPR031807">
    <property type="entry name" value="HicB-like"/>
</dbReference>
<name>A0ABQ5JLF9_9LACO</name>
<evidence type="ECO:0000259" key="1">
    <source>
        <dbReference type="Pfam" id="PF15919"/>
    </source>
</evidence>
<keyword evidence="3" id="KW-1185">Reference proteome</keyword>
<accession>A0ABQ5JLF9</accession>
<gene>
    <name evidence="2" type="ORF">JCM31185_05480</name>
</gene>
<dbReference type="Pfam" id="PF15919">
    <property type="entry name" value="HicB_lk_antitox"/>
    <property type="match status" value="1"/>
</dbReference>
<comment type="caution">
    <text evidence="2">The sequence shown here is derived from an EMBL/GenBank/DDBJ whole genome shotgun (WGS) entry which is preliminary data.</text>
</comment>
<dbReference type="EMBL" id="BQXO01000001">
    <property type="protein sequence ID" value="GKT05259.1"/>
    <property type="molecule type" value="Genomic_DNA"/>
</dbReference>